<feature type="region of interest" description="Disordered" evidence="1">
    <location>
        <begin position="497"/>
        <end position="548"/>
    </location>
</feature>
<evidence type="ECO:0000256" key="1">
    <source>
        <dbReference type="SAM" id="MobiDB-lite"/>
    </source>
</evidence>
<dbReference type="EMBL" id="CP120628">
    <property type="protein sequence ID" value="WEW57201.1"/>
    <property type="molecule type" value="Genomic_DNA"/>
</dbReference>
<evidence type="ECO:0000259" key="2">
    <source>
        <dbReference type="Pfam" id="PF25545"/>
    </source>
</evidence>
<dbReference type="PANTHER" id="PTHR42470:SF2">
    <property type="match status" value="1"/>
</dbReference>
<keyword evidence="4" id="KW-1185">Reference proteome</keyword>
<feature type="region of interest" description="Disordered" evidence="1">
    <location>
        <begin position="71"/>
        <end position="128"/>
    </location>
</feature>
<dbReference type="Proteomes" id="UP001219355">
    <property type="component" value="Chromosome 2"/>
</dbReference>
<protein>
    <recommendedName>
        <fullName evidence="2">DUF7924 domain-containing protein</fullName>
    </recommendedName>
</protein>
<proteinExistence type="predicted"/>
<dbReference type="PANTHER" id="PTHR42470">
    <property type="entry name" value="VAST DOMAIN-CONTAINING PROTEIN"/>
    <property type="match status" value="1"/>
</dbReference>
<accession>A0AAF0DGS3</accession>
<feature type="region of interest" description="Disordered" evidence="1">
    <location>
        <begin position="1"/>
        <end position="57"/>
    </location>
</feature>
<dbReference type="InterPro" id="IPR057684">
    <property type="entry name" value="DUF7924"/>
</dbReference>
<dbReference type="AlphaFoldDB" id="A0AAF0DGS3"/>
<name>A0AAF0DGS3_9EURO</name>
<gene>
    <name evidence="3" type="ORF">PRK78_002663</name>
</gene>
<feature type="compositionally biased region" description="Basic and acidic residues" evidence="1">
    <location>
        <begin position="71"/>
        <end position="84"/>
    </location>
</feature>
<dbReference type="Pfam" id="PF25545">
    <property type="entry name" value="DUF7924"/>
    <property type="match status" value="1"/>
</dbReference>
<evidence type="ECO:0000313" key="3">
    <source>
        <dbReference type="EMBL" id="WEW57201.1"/>
    </source>
</evidence>
<organism evidence="3 4">
    <name type="scientific">Emydomyces testavorans</name>
    <dbReference type="NCBI Taxonomy" id="2070801"/>
    <lineage>
        <taxon>Eukaryota</taxon>
        <taxon>Fungi</taxon>
        <taxon>Dikarya</taxon>
        <taxon>Ascomycota</taxon>
        <taxon>Pezizomycotina</taxon>
        <taxon>Eurotiomycetes</taxon>
        <taxon>Eurotiomycetidae</taxon>
        <taxon>Onygenales</taxon>
        <taxon>Nannizziopsiaceae</taxon>
        <taxon>Emydomyces</taxon>
    </lineage>
</organism>
<feature type="domain" description="DUF7924" evidence="2">
    <location>
        <begin position="263"/>
        <end position="488"/>
    </location>
</feature>
<feature type="compositionally biased region" description="Low complexity" evidence="1">
    <location>
        <begin position="508"/>
        <end position="521"/>
    </location>
</feature>
<feature type="compositionally biased region" description="Basic and acidic residues" evidence="1">
    <location>
        <begin position="42"/>
        <end position="55"/>
    </location>
</feature>
<sequence>MPGVHEFIMPRERRKYKEEPSEGVQEPRRHHRSSGTRNRQQFQKDTRSHRLRSGEKVSLIHLLWPHMRPSKVEEAMEKRSDAQPRKRTQRLSPAKQPKVQKRPREFLDQVPAEAPRKRIRRSTESSVVDPAVDQGAVNNIGEEEIDPISYWMRTNYWPEGYAGRSNNMSHLVAKRRLSPLLRRKQVELPSVVPSSTTLSDQTPREVKSAPYQNPQYETLLATKGSFMDKFELGLMETSKALCYTLLDEDQTVPGESLFRDDVFESTCQNIRNRNEARVIQDIARLIVPSAETLAAYGATHLQCLVESINEGWDSSIPLTGTPPQPDYSVGFRHEAFTKDQLDRLSPFIGNFIIGDQSFFMATYYMYFPFLTCEVKCGATALDVADRQNAHSMTLSVRAIVELFRLVGCEMELHREILAFSISHDHSSVRIYGHYPVIKGKDTTYYRHPIHKFDFTALNGKEKWTAYKFTKNVYDKWMPGHFKRICAAVDKIPPDIDFSVESGSRHPSESPGPGSPSRGFSHLSNDDAAGATPDTSYTGERATKRPRKR</sequence>
<reference evidence="3" key="1">
    <citation type="submission" date="2023-03" db="EMBL/GenBank/DDBJ databases">
        <title>Emydomyces testavorans Genome Sequence.</title>
        <authorList>
            <person name="Hoyer L."/>
        </authorList>
    </citation>
    <scope>NUCLEOTIDE SEQUENCE</scope>
    <source>
        <strain evidence="3">16-2883</strain>
    </source>
</reference>
<feature type="compositionally biased region" description="Basic and acidic residues" evidence="1">
    <location>
        <begin position="8"/>
        <end position="20"/>
    </location>
</feature>
<evidence type="ECO:0000313" key="4">
    <source>
        <dbReference type="Proteomes" id="UP001219355"/>
    </source>
</evidence>